<gene>
    <name evidence="2" type="ORF">E3N88_07356</name>
</gene>
<evidence type="ECO:0000313" key="3">
    <source>
        <dbReference type="Proteomes" id="UP000326396"/>
    </source>
</evidence>
<organism evidence="2 3">
    <name type="scientific">Mikania micrantha</name>
    <name type="common">bitter vine</name>
    <dbReference type="NCBI Taxonomy" id="192012"/>
    <lineage>
        <taxon>Eukaryota</taxon>
        <taxon>Viridiplantae</taxon>
        <taxon>Streptophyta</taxon>
        <taxon>Embryophyta</taxon>
        <taxon>Tracheophyta</taxon>
        <taxon>Spermatophyta</taxon>
        <taxon>Magnoliopsida</taxon>
        <taxon>eudicotyledons</taxon>
        <taxon>Gunneridae</taxon>
        <taxon>Pentapetalae</taxon>
        <taxon>asterids</taxon>
        <taxon>campanulids</taxon>
        <taxon>Asterales</taxon>
        <taxon>Asteraceae</taxon>
        <taxon>Asteroideae</taxon>
        <taxon>Heliantheae alliance</taxon>
        <taxon>Eupatorieae</taxon>
        <taxon>Mikania</taxon>
    </lineage>
</organism>
<keyword evidence="3" id="KW-1185">Reference proteome</keyword>
<evidence type="ECO:0000256" key="1">
    <source>
        <dbReference type="SAM" id="MobiDB-lite"/>
    </source>
</evidence>
<feature type="compositionally biased region" description="Pro residues" evidence="1">
    <location>
        <begin position="71"/>
        <end position="89"/>
    </location>
</feature>
<feature type="compositionally biased region" description="Pro residues" evidence="1">
    <location>
        <begin position="52"/>
        <end position="63"/>
    </location>
</feature>
<name>A0A5N6PTQ1_9ASTR</name>
<dbReference type="AlphaFoldDB" id="A0A5N6PTQ1"/>
<protein>
    <submittedName>
        <fullName evidence="2">Uncharacterized protein</fullName>
    </submittedName>
</protein>
<dbReference type="Proteomes" id="UP000326396">
    <property type="component" value="Linkage Group LG11"/>
</dbReference>
<feature type="region of interest" description="Disordered" evidence="1">
    <location>
        <begin position="52"/>
        <end position="89"/>
    </location>
</feature>
<dbReference type="EMBL" id="SZYD01000003">
    <property type="protein sequence ID" value="KAD6796460.1"/>
    <property type="molecule type" value="Genomic_DNA"/>
</dbReference>
<comment type="caution">
    <text evidence="2">The sequence shown here is derived from an EMBL/GenBank/DDBJ whole genome shotgun (WGS) entry which is preliminary data.</text>
</comment>
<proteinExistence type="predicted"/>
<evidence type="ECO:0000313" key="2">
    <source>
        <dbReference type="EMBL" id="KAD6796460.1"/>
    </source>
</evidence>
<reference evidence="2 3" key="1">
    <citation type="submission" date="2019-05" db="EMBL/GenBank/DDBJ databases">
        <title>Mikania micrantha, genome provides insights into the molecular mechanism of rapid growth.</title>
        <authorList>
            <person name="Liu B."/>
        </authorList>
    </citation>
    <scope>NUCLEOTIDE SEQUENCE [LARGE SCALE GENOMIC DNA]</scope>
    <source>
        <strain evidence="2">NLD-2019</strain>
        <tissue evidence="2">Leaf</tissue>
    </source>
</reference>
<sequence length="89" mass="9901">MIKWELRWKSIVVLQVVWSSSSDVDSICICLLRLITALTDFLSVMIRMPPRRQPPAILPPPQDLAPHSSTPTPPDSPIQPPPPPPPPVH</sequence>
<accession>A0A5N6PTQ1</accession>